<proteinExistence type="predicted"/>
<dbReference type="Proteomes" id="UP000617041">
    <property type="component" value="Unassembled WGS sequence"/>
</dbReference>
<keyword evidence="2" id="KW-1185">Reference proteome</keyword>
<dbReference type="AlphaFoldDB" id="A0A934URE9"/>
<name>A0A934URE9_9BURK</name>
<evidence type="ECO:0000313" key="2">
    <source>
        <dbReference type="Proteomes" id="UP000617041"/>
    </source>
</evidence>
<comment type="caution">
    <text evidence="1">The sequence shown here is derived from an EMBL/GenBank/DDBJ whole genome shotgun (WGS) entry which is preliminary data.</text>
</comment>
<dbReference type="SUPFAM" id="SSF54637">
    <property type="entry name" value="Thioesterase/thiol ester dehydrase-isomerase"/>
    <property type="match status" value="1"/>
</dbReference>
<dbReference type="Pfam" id="PF13279">
    <property type="entry name" value="4HBT_2"/>
    <property type="match status" value="1"/>
</dbReference>
<sequence length="158" mass="17813">MLRNALTAGLAFLQPRRPASGEFTCRFRVLPWDVGVRTFKTDRYLAVVESAQVDFVIRAGLLRRFLKEGIGWVNVVQAAHFARPLRLLDAYTVTTRVECADDKHAYASFRFATEAGVHATVLLKTKFKQGRRTIAPRELLGECPSEKPELVQPLDRLG</sequence>
<organism evidence="1 2">
    <name type="scientific">Ramlibacter algicola</name>
    <dbReference type="NCBI Taxonomy" id="2795217"/>
    <lineage>
        <taxon>Bacteria</taxon>
        <taxon>Pseudomonadati</taxon>
        <taxon>Pseudomonadota</taxon>
        <taxon>Betaproteobacteria</taxon>
        <taxon>Burkholderiales</taxon>
        <taxon>Comamonadaceae</taxon>
        <taxon>Ramlibacter</taxon>
    </lineage>
</organism>
<dbReference type="Gene3D" id="3.10.129.10">
    <property type="entry name" value="Hotdog Thioesterase"/>
    <property type="match status" value="1"/>
</dbReference>
<dbReference type="PANTHER" id="PTHR12475:SF4">
    <property type="entry name" value="PROTEIN THEM6"/>
    <property type="match status" value="1"/>
</dbReference>
<reference evidence="1" key="1">
    <citation type="submission" date="2020-12" db="EMBL/GenBank/DDBJ databases">
        <title>Ramlibacter sp. nov., isolated from a freshwater alga, Cryptomonas.</title>
        <authorList>
            <person name="Kim H.M."/>
            <person name="Jeon C.O."/>
        </authorList>
    </citation>
    <scope>NUCLEOTIDE SEQUENCE</scope>
    <source>
        <strain evidence="1">CrO1</strain>
    </source>
</reference>
<dbReference type="RefSeq" id="WP_200787701.1">
    <property type="nucleotide sequence ID" value="NZ_JAEDAO010000001.1"/>
</dbReference>
<dbReference type="InterPro" id="IPR029069">
    <property type="entry name" value="HotDog_dom_sf"/>
</dbReference>
<dbReference type="InterPro" id="IPR051490">
    <property type="entry name" value="THEM6_lcsJ_thioesterase"/>
</dbReference>
<gene>
    <name evidence="1" type="ORF">I8E28_09290</name>
</gene>
<evidence type="ECO:0000313" key="1">
    <source>
        <dbReference type="EMBL" id="MBK0392786.1"/>
    </source>
</evidence>
<dbReference type="PANTHER" id="PTHR12475">
    <property type="match status" value="1"/>
</dbReference>
<accession>A0A934URE9</accession>
<protein>
    <submittedName>
        <fullName evidence="1">Thioesterase family protein</fullName>
    </submittedName>
</protein>
<dbReference type="EMBL" id="JAEDAO010000001">
    <property type="protein sequence ID" value="MBK0392786.1"/>
    <property type="molecule type" value="Genomic_DNA"/>
</dbReference>